<comment type="subcellular location">
    <subcellularLocation>
        <location evidence="13">Cytoplasm</location>
    </subcellularLocation>
</comment>
<comment type="catalytic activity">
    <reaction evidence="11 13">
        <text>L-homoserine + ATP = O-phospho-L-homoserine + ADP + H(+)</text>
        <dbReference type="Rhea" id="RHEA:13985"/>
        <dbReference type="ChEBI" id="CHEBI:15378"/>
        <dbReference type="ChEBI" id="CHEBI:30616"/>
        <dbReference type="ChEBI" id="CHEBI:57476"/>
        <dbReference type="ChEBI" id="CHEBI:57590"/>
        <dbReference type="ChEBI" id="CHEBI:456216"/>
        <dbReference type="EC" id="2.7.1.39"/>
    </reaction>
</comment>
<dbReference type="EMBL" id="CP019607">
    <property type="protein sequence ID" value="AQP52064.1"/>
    <property type="molecule type" value="Genomic_DNA"/>
</dbReference>
<keyword evidence="7 13" id="KW-0791">Threonine biosynthesis</keyword>
<accession>A0A1Q2D1B3</accession>
<keyword evidence="5 13" id="KW-0028">Amino-acid biosynthesis</keyword>
<dbReference type="NCBIfam" id="TIGR00191">
    <property type="entry name" value="thrB"/>
    <property type="match status" value="1"/>
</dbReference>
<dbReference type="GO" id="GO:0004413">
    <property type="term" value="F:homoserine kinase activity"/>
    <property type="evidence" value="ECO:0007669"/>
    <property type="project" value="UniProtKB-UniRule"/>
</dbReference>
<feature type="binding site" evidence="13">
    <location>
        <begin position="91"/>
        <end position="101"/>
    </location>
    <ligand>
        <name>ATP</name>
        <dbReference type="ChEBI" id="CHEBI:30616"/>
    </ligand>
</feature>
<evidence type="ECO:0000256" key="6">
    <source>
        <dbReference type="ARBA" id="ARBA00022679"/>
    </source>
</evidence>
<keyword evidence="9 13" id="KW-0418">Kinase</keyword>
<keyword evidence="17" id="KW-1185">Reference proteome</keyword>
<dbReference type="OrthoDB" id="9769912at2"/>
<comment type="pathway">
    <text evidence="1 13">Amino-acid biosynthesis; L-threonine biosynthesis; L-threonine from L-aspartate: step 4/5.</text>
</comment>
<evidence type="ECO:0000313" key="17">
    <source>
        <dbReference type="Proteomes" id="UP000188235"/>
    </source>
</evidence>
<dbReference type="EC" id="2.7.1.39" evidence="3 13"/>
<dbReference type="InterPro" id="IPR036554">
    <property type="entry name" value="GHMP_kinase_C_sf"/>
</dbReference>
<evidence type="ECO:0000313" key="16">
    <source>
        <dbReference type="EMBL" id="AQP52064.1"/>
    </source>
</evidence>
<evidence type="ECO:0000256" key="4">
    <source>
        <dbReference type="ARBA" id="ARBA00017858"/>
    </source>
</evidence>
<dbReference type="InterPro" id="IPR013750">
    <property type="entry name" value="GHMP_kinase_C_dom"/>
</dbReference>
<dbReference type="RefSeq" id="WP_077351925.1">
    <property type="nucleotide sequence ID" value="NZ_CP019607.1"/>
</dbReference>
<dbReference type="InterPro" id="IPR014721">
    <property type="entry name" value="Ribsml_uS5_D2-typ_fold_subgr"/>
</dbReference>
<dbReference type="GO" id="GO:0005737">
    <property type="term" value="C:cytoplasm"/>
    <property type="evidence" value="ECO:0007669"/>
    <property type="project" value="UniProtKB-SubCell"/>
</dbReference>
<dbReference type="STRING" id="399497.BW733_15785"/>
<proteinExistence type="inferred from homology"/>
<dbReference type="SUPFAM" id="SSF55060">
    <property type="entry name" value="GHMP Kinase, C-terminal domain"/>
    <property type="match status" value="1"/>
</dbReference>
<dbReference type="KEGG" id="tfa:BW733_15785"/>
<dbReference type="PIRSF" id="PIRSF000676">
    <property type="entry name" value="Homoser_kin"/>
    <property type="match status" value="1"/>
</dbReference>
<evidence type="ECO:0000256" key="8">
    <source>
        <dbReference type="ARBA" id="ARBA00022741"/>
    </source>
</evidence>
<evidence type="ECO:0000256" key="10">
    <source>
        <dbReference type="ARBA" id="ARBA00022840"/>
    </source>
</evidence>
<dbReference type="PANTHER" id="PTHR20861:SF1">
    <property type="entry name" value="HOMOSERINE KINASE"/>
    <property type="match status" value="1"/>
</dbReference>
<evidence type="ECO:0000256" key="5">
    <source>
        <dbReference type="ARBA" id="ARBA00022605"/>
    </source>
</evidence>
<dbReference type="PANTHER" id="PTHR20861">
    <property type="entry name" value="HOMOSERINE/4-DIPHOSPHOCYTIDYL-2-C-METHYL-D-ERYTHRITOL KINASE"/>
    <property type="match status" value="1"/>
</dbReference>
<keyword evidence="10 13" id="KW-0067">ATP-binding</keyword>
<sequence>MGRRLSVRVPATTANVGSGFDCLGIAFALHDELELELTEDPTELSITVDGEGEGNVPLDERHLVIQSLLTGLEAWGGRRPGLRLTCHNRIPHSRGLGSSAAAIVAGLAFAWGISRGEEPLDLPELTRISSRIEGHPDNAGAAVWGGAILAWFADDDVRLVNLDLHDSLGVRVWVPDFEVGTAGARSVLPASVPRADAVTQAIAAAALPLALERRPDLIFAATEDRLHQQYRAELMPQSWDLLRSLRAVGVPAAISGAGPAIFAVGSVEELAAADACRADGFRRLEPAVGTGVELRVEG</sequence>
<feature type="domain" description="GHMP kinase C-terminal" evidence="15">
    <location>
        <begin position="218"/>
        <end position="266"/>
    </location>
</feature>
<comment type="function">
    <text evidence="12 13">Catalyzes the ATP-dependent phosphorylation of L-homoserine to L-homoserine phosphate.</text>
</comment>
<dbReference type="Gene3D" id="3.30.70.890">
    <property type="entry name" value="GHMP kinase, C-terminal domain"/>
    <property type="match status" value="1"/>
</dbReference>
<dbReference type="Pfam" id="PF08544">
    <property type="entry name" value="GHMP_kinases_C"/>
    <property type="match status" value="1"/>
</dbReference>
<dbReference type="Pfam" id="PF00288">
    <property type="entry name" value="GHMP_kinases_N"/>
    <property type="match status" value="1"/>
</dbReference>
<evidence type="ECO:0000259" key="14">
    <source>
        <dbReference type="Pfam" id="PF00288"/>
    </source>
</evidence>
<protein>
    <recommendedName>
        <fullName evidence="4 13">Homoserine kinase</fullName>
        <shortName evidence="13">HK</shortName>
        <shortName evidence="13">HSK</shortName>
        <ecNumber evidence="3 13">2.7.1.39</ecNumber>
    </recommendedName>
</protein>
<evidence type="ECO:0000256" key="11">
    <source>
        <dbReference type="ARBA" id="ARBA00049375"/>
    </source>
</evidence>
<dbReference type="InterPro" id="IPR020568">
    <property type="entry name" value="Ribosomal_Su5_D2-typ_SF"/>
</dbReference>
<keyword evidence="8 13" id="KW-0547">Nucleotide-binding</keyword>
<dbReference type="PROSITE" id="PS00627">
    <property type="entry name" value="GHMP_KINASES_ATP"/>
    <property type="match status" value="1"/>
</dbReference>
<dbReference type="Gene3D" id="3.30.230.10">
    <property type="match status" value="1"/>
</dbReference>
<organism evidence="16 17">
    <name type="scientific">Tessaracoccus flavescens</name>
    <dbReference type="NCBI Taxonomy" id="399497"/>
    <lineage>
        <taxon>Bacteria</taxon>
        <taxon>Bacillati</taxon>
        <taxon>Actinomycetota</taxon>
        <taxon>Actinomycetes</taxon>
        <taxon>Propionibacteriales</taxon>
        <taxon>Propionibacteriaceae</taxon>
        <taxon>Tessaracoccus</taxon>
    </lineage>
</organism>
<feature type="domain" description="GHMP kinase N-terminal" evidence="14">
    <location>
        <begin position="66"/>
        <end position="146"/>
    </location>
</feature>
<gene>
    <name evidence="13" type="primary">thrB</name>
    <name evidence="16" type="ORF">BW733_15785</name>
</gene>
<keyword evidence="6 13" id="KW-0808">Transferase</keyword>
<evidence type="ECO:0000256" key="9">
    <source>
        <dbReference type="ARBA" id="ARBA00022777"/>
    </source>
</evidence>
<dbReference type="GO" id="GO:0009088">
    <property type="term" value="P:threonine biosynthetic process"/>
    <property type="evidence" value="ECO:0007669"/>
    <property type="project" value="UniProtKB-UniRule"/>
</dbReference>
<evidence type="ECO:0000256" key="13">
    <source>
        <dbReference type="HAMAP-Rule" id="MF_00384"/>
    </source>
</evidence>
<name>A0A1Q2D1B3_9ACTN</name>
<evidence type="ECO:0000256" key="7">
    <source>
        <dbReference type="ARBA" id="ARBA00022697"/>
    </source>
</evidence>
<evidence type="ECO:0000256" key="1">
    <source>
        <dbReference type="ARBA" id="ARBA00005015"/>
    </source>
</evidence>
<evidence type="ECO:0000256" key="2">
    <source>
        <dbReference type="ARBA" id="ARBA00007370"/>
    </source>
</evidence>
<comment type="similarity">
    <text evidence="2 13">Belongs to the GHMP kinase family. Homoserine kinase subfamily.</text>
</comment>
<dbReference type="GO" id="GO:0005524">
    <property type="term" value="F:ATP binding"/>
    <property type="evidence" value="ECO:0007669"/>
    <property type="project" value="UniProtKB-UniRule"/>
</dbReference>
<dbReference type="AlphaFoldDB" id="A0A1Q2D1B3"/>
<evidence type="ECO:0000256" key="3">
    <source>
        <dbReference type="ARBA" id="ARBA00012078"/>
    </source>
</evidence>
<dbReference type="HAMAP" id="MF_00384">
    <property type="entry name" value="Homoser_kinase"/>
    <property type="match status" value="1"/>
</dbReference>
<dbReference type="UniPathway" id="UPA00050">
    <property type="reaction ID" value="UER00064"/>
</dbReference>
<dbReference type="Proteomes" id="UP000188235">
    <property type="component" value="Chromosome"/>
</dbReference>
<evidence type="ECO:0000259" key="15">
    <source>
        <dbReference type="Pfam" id="PF08544"/>
    </source>
</evidence>
<evidence type="ECO:0000256" key="12">
    <source>
        <dbReference type="ARBA" id="ARBA00049954"/>
    </source>
</evidence>
<dbReference type="PRINTS" id="PR00958">
    <property type="entry name" value="HOMSERKINASE"/>
</dbReference>
<keyword evidence="13" id="KW-0963">Cytoplasm</keyword>
<dbReference type="InterPro" id="IPR006203">
    <property type="entry name" value="GHMP_knse_ATP-bd_CS"/>
</dbReference>
<reference evidence="16 17" key="1">
    <citation type="journal article" date="2008" name="Int. J. Syst. Evol. Microbiol.">
        <title>Tessaracoccus flavescens sp. nov., isolated from marine sediment.</title>
        <authorList>
            <person name="Lee D.W."/>
            <person name="Lee S.D."/>
        </authorList>
    </citation>
    <scope>NUCLEOTIDE SEQUENCE [LARGE SCALE GENOMIC DNA]</scope>
    <source>
        <strain evidence="16 17">SST-39T</strain>
    </source>
</reference>
<dbReference type="InterPro" id="IPR000870">
    <property type="entry name" value="Homoserine_kinase"/>
</dbReference>
<dbReference type="SUPFAM" id="SSF54211">
    <property type="entry name" value="Ribosomal protein S5 domain 2-like"/>
    <property type="match status" value="1"/>
</dbReference>
<dbReference type="InterPro" id="IPR006204">
    <property type="entry name" value="GHMP_kinase_N_dom"/>
</dbReference>